<dbReference type="SUPFAM" id="SSF64005">
    <property type="entry name" value="Undecaprenyl diphosphate synthase"/>
    <property type="match status" value="1"/>
</dbReference>
<dbReference type="PROSITE" id="PS01066">
    <property type="entry name" value="UPP_SYNTHASE"/>
    <property type="match status" value="1"/>
</dbReference>
<dbReference type="Proteomes" id="UP000646484">
    <property type="component" value="Unassembled WGS sequence"/>
</dbReference>
<comment type="caution">
    <text evidence="3">The sequence shown here is derived from an EMBL/GenBank/DDBJ whole genome shotgun (WGS) entry which is preliminary data.</text>
</comment>
<evidence type="ECO:0000256" key="1">
    <source>
        <dbReference type="ARBA" id="ARBA00022679"/>
    </source>
</evidence>
<dbReference type="PANTHER" id="PTHR10291:SF0">
    <property type="entry name" value="DEHYDRODOLICHYL DIPHOSPHATE SYNTHASE 2"/>
    <property type="match status" value="1"/>
</dbReference>
<comment type="function">
    <text evidence="2">Catalyzes the condensation of isopentenyl diphosphate (IPP) with allylic pyrophosphates generating different type of terpenoids.</text>
</comment>
<keyword evidence="4" id="KW-1185">Reference proteome</keyword>
<comment type="subunit">
    <text evidence="2">Homodimer.</text>
</comment>
<evidence type="ECO:0000313" key="4">
    <source>
        <dbReference type="Proteomes" id="UP000646484"/>
    </source>
</evidence>
<evidence type="ECO:0000313" key="3">
    <source>
        <dbReference type="EMBL" id="MBC5623434.1"/>
    </source>
</evidence>
<feature type="binding site" evidence="2">
    <location>
        <position position="32"/>
    </location>
    <ligand>
        <name>substrate</name>
    </ligand>
</feature>
<feature type="binding site" evidence="2">
    <location>
        <position position="15"/>
    </location>
    <ligand>
        <name>Mg(2+)</name>
        <dbReference type="ChEBI" id="CHEBI:18420"/>
    </ligand>
</feature>
<dbReference type="InterPro" id="IPR001441">
    <property type="entry name" value="UPP_synth-like"/>
</dbReference>
<feature type="binding site" evidence="2">
    <location>
        <position position="20"/>
    </location>
    <ligand>
        <name>substrate</name>
    </ligand>
</feature>
<reference evidence="3 4" key="1">
    <citation type="submission" date="2020-08" db="EMBL/GenBank/DDBJ databases">
        <title>Genome public.</title>
        <authorList>
            <person name="Liu C."/>
            <person name="Sun Q."/>
        </authorList>
    </citation>
    <scope>NUCLEOTIDE SEQUENCE [LARGE SCALE GENOMIC DNA]</scope>
    <source>
        <strain evidence="3 4">NSJ-56</strain>
    </source>
</reference>
<proteinExistence type="inferred from homology"/>
<feature type="active site" evidence="2">
    <location>
        <position position="15"/>
    </location>
</feature>
<sequence length="242" mass="27587">MSRENIPEHVAIIMDGNGRWAKQRGLERWEGHKEGVEAVRRVLEAAGNAGVKYLTLYAFSIENWNRPKEEVDVLMGLMVDAIVAETDNLMKEGIQVRAIGNLTDLPDKVRQKLNGLIEQTASNHHLTVVLALSYGARWEILNAAKQLAKDCQTGKVKDVEAITGDVFSDYLTTAGIPDPDLLIRTSGECRLSNFLLWQLAYTELYFLDKFWPDFEKEDLYLAIRNFQKRERRFGMTGEQLKK</sequence>
<keyword evidence="2" id="KW-0479">Metal-binding</keyword>
<dbReference type="EC" id="2.5.1.-" evidence="2"/>
<dbReference type="PANTHER" id="PTHR10291">
    <property type="entry name" value="DEHYDRODOLICHYL DIPHOSPHATE SYNTHASE FAMILY MEMBER"/>
    <property type="match status" value="1"/>
</dbReference>
<gene>
    <name evidence="3" type="ORF">H8S64_20260</name>
</gene>
<dbReference type="InterPro" id="IPR018520">
    <property type="entry name" value="UPP_synth-like_CS"/>
</dbReference>
<feature type="binding site" evidence="2">
    <location>
        <begin position="60"/>
        <end position="62"/>
    </location>
    <ligand>
        <name>substrate</name>
    </ligand>
</feature>
<dbReference type="Pfam" id="PF01255">
    <property type="entry name" value="Prenyltransf"/>
    <property type="match status" value="1"/>
</dbReference>
<evidence type="ECO:0000256" key="2">
    <source>
        <dbReference type="HAMAP-Rule" id="MF_01139"/>
    </source>
</evidence>
<keyword evidence="1 2" id="KW-0808">Transferase</keyword>
<comment type="cofactor">
    <cofactor evidence="2">
        <name>Mg(2+)</name>
        <dbReference type="ChEBI" id="CHEBI:18420"/>
    </cofactor>
    <text evidence="2">Binds 2 magnesium ions per subunit.</text>
</comment>
<dbReference type="HAMAP" id="MF_01139">
    <property type="entry name" value="ISPT"/>
    <property type="match status" value="1"/>
</dbReference>
<feature type="binding site" evidence="2">
    <location>
        <position position="28"/>
    </location>
    <ligand>
        <name>substrate</name>
    </ligand>
</feature>
<dbReference type="EMBL" id="JACOOH010000010">
    <property type="protein sequence ID" value="MBC5623434.1"/>
    <property type="molecule type" value="Genomic_DNA"/>
</dbReference>
<dbReference type="GO" id="GO:0016740">
    <property type="term" value="F:transferase activity"/>
    <property type="evidence" value="ECO:0007669"/>
    <property type="project" value="UniProtKB-KW"/>
</dbReference>
<feature type="binding site" evidence="2">
    <location>
        <position position="64"/>
    </location>
    <ligand>
        <name>substrate</name>
    </ligand>
</feature>
<accession>A0ABR7D6L7</accession>
<dbReference type="NCBIfam" id="NF011405">
    <property type="entry name" value="PRK14830.1"/>
    <property type="match status" value="1"/>
</dbReference>
<dbReference type="RefSeq" id="WP_186978485.1">
    <property type="nucleotide sequence ID" value="NZ_JACOOH010000010.1"/>
</dbReference>
<feature type="binding site" evidence="2">
    <location>
        <position position="66"/>
    </location>
    <ligand>
        <name>substrate</name>
    </ligand>
</feature>
<feature type="binding site" evidence="2">
    <location>
        <position position="184"/>
    </location>
    <ligand>
        <name>substrate</name>
    </ligand>
</feature>
<name>A0ABR7D6L7_9BACT</name>
<feature type="binding site" evidence="2">
    <location>
        <begin position="16"/>
        <end position="19"/>
    </location>
    <ligand>
        <name>substrate</name>
    </ligand>
</feature>
<dbReference type="CDD" id="cd00475">
    <property type="entry name" value="Cis_IPPS"/>
    <property type="match status" value="1"/>
</dbReference>
<feature type="binding site" evidence="2">
    <location>
        <begin position="190"/>
        <end position="192"/>
    </location>
    <ligand>
        <name>substrate</name>
    </ligand>
</feature>
<dbReference type="NCBIfam" id="TIGR00055">
    <property type="entry name" value="uppS"/>
    <property type="match status" value="1"/>
</dbReference>
<dbReference type="InterPro" id="IPR036424">
    <property type="entry name" value="UPP_synth-like_sf"/>
</dbReference>
<keyword evidence="2" id="KW-0460">Magnesium</keyword>
<dbReference type="Gene3D" id="3.40.1180.10">
    <property type="entry name" value="Decaprenyl diphosphate synthase-like"/>
    <property type="match status" value="1"/>
</dbReference>
<comment type="similarity">
    <text evidence="2">Belongs to the UPP synthase family.</text>
</comment>
<feature type="active site" description="Proton acceptor" evidence="2">
    <location>
        <position position="63"/>
    </location>
</feature>
<feature type="binding site" evidence="2">
    <location>
        <position position="203"/>
    </location>
    <ligand>
        <name>Mg(2+)</name>
        <dbReference type="ChEBI" id="CHEBI:18420"/>
    </ligand>
</feature>
<protein>
    <recommendedName>
        <fullName evidence="2">Isoprenyl transferase</fullName>
        <ecNumber evidence="2">2.5.1.-</ecNumber>
    </recommendedName>
</protein>
<organism evidence="3 4">
    <name type="scientific">Butyricimonas hominis</name>
    <dbReference type="NCBI Taxonomy" id="2763032"/>
    <lineage>
        <taxon>Bacteria</taxon>
        <taxon>Pseudomonadati</taxon>
        <taxon>Bacteroidota</taxon>
        <taxon>Bacteroidia</taxon>
        <taxon>Bacteroidales</taxon>
        <taxon>Odoribacteraceae</taxon>
        <taxon>Butyricimonas</taxon>
    </lineage>
</organism>